<dbReference type="SUPFAM" id="SSF47413">
    <property type="entry name" value="lambda repressor-like DNA-binding domains"/>
    <property type="match status" value="1"/>
</dbReference>
<feature type="domain" description="HTH cro/C1-type" evidence="2">
    <location>
        <begin position="7"/>
        <end position="61"/>
    </location>
</feature>
<dbReference type="PANTHER" id="PTHR46797">
    <property type="entry name" value="HTH-TYPE TRANSCRIPTIONAL REGULATOR"/>
    <property type="match status" value="1"/>
</dbReference>
<keyword evidence="4" id="KW-1185">Reference proteome</keyword>
<evidence type="ECO:0000259" key="2">
    <source>
        <dbReference type="PROSITE" id="PS50943"/>
    </source>
</evidence>
<dbReference type="InterPro" id="IPR010982">
    <property type="entry name" value="Lambda_DNA-bd_dom_sf"/>
</dbReference>
<dbReference type="PANTHER" id="PTHR46797:SF19">
    <property type="entry name" value="BLL2473 PROTEIN"/>
    <property type="match status" value="1"/>
</dbReference>
<dbReference type="AlphaFoldDB" id="A0A386H567"/>
<name>A0A386H567_9CLOT</name>
<dbReference type="InterPro" id="IPR050807">
    <property type="entry name" value="TransReg_Diox_bact_type"/>
</dbReference>
<evidence type="ECO:0000256" key="1">
    <source>
        <dbReference type="ARBA" id="ARBA00023125"/>
    </source>
</evidence>
<dbReference type="InterPro" id="IPR014710">
    <property type="entry name" value="RmlC-like_jellyroll"/>
</dbReference>
<organism evidence="3 4">
    <name type="scientific">Clostridium fermenticellae</name>
    <dbReference type="NCBI Taxonomy" id="2068654"/>
    <lineage>
        <taxon>Bacteria</taxon>
        <taxon>Bacillati</taxon>
        <taxon>Bacillota</taxon>
        <taxon>Clostridia</taxon>
        <taxon>Eubacteriales</taxon>
        <taxon>Clostridiaceae</taxon>
        <taxon>Clostridium</taxon>
    </lineage>
</organism>
<keyword evidence="1" id="KW-0238">DNA-binding</keyword>
<sequence length="179" mass="20404">MQLGGKIRQLRKQQKISIEQLAKTCNLSTGLISQMERGINIPSVISLWKVAKALNVPMNYFFDDYKDDLPIIRKSERKKIIIPNSNVTYELLSPNLNKKMELLLIKLEPGKCSSDDLISHEGEECGYMIQGTIKIKYGNKEYILNEGDSIYYDSTVAHRFVNIGEVEAISIWTMTPPSF</sequence>
<dbReference type="CDD" id="cd00093">
    <property type="entry name" value="HTH_XRE"/>
    <property type="match status" value="1"/>
</dbReference>
<dbReference type="Proteomes" id="UP000266301">
    <property type="component" value="Chromosome"/>
</dbReference>
<dbReference type="Gene3D" id="2.60.120.10">
    <property type="entry name" value="Jelly Rolls"/>
    <property type="match status" value="1"/>
</dbReference>
<protein>
    <submittedName>
        <fullName evidence="3">Helix-turn-helix domain-containing protein</fullName>
    </submittedName>
</protein>
<dbReference type="InterPro" id="IPR011051">
    <property type="entry name" value="RmlC_Cupin_sf"/>
</dbReference>
<dbReference type="EMBL" id="CP032416">
    <property type="protein sequence ID" value="AYD40800.1"/>
    <property type="molecule type" value="Genomic_DNA"/>
</dbReference>
<dbReference type="GO" id="GO:0003677">
    <property type="term" value="F:DNA binding"/>
    <property type="evidence" value="ECO:0007669"/>
    <property type="project" value="UniProtKB-KW"/>
</dbReference>
<dbReference type="RefSeq" id="WP_119973124.1">
    <property type="nucleotide sequence ID" value="NZ_CP032416.1"/>
</dbReference>
<proteinExistence type="predicted"/>
<dbReference type="CDD" id="cd02209">
    <property type="entry name" value="cupin_XRE_C"/>
    <property type="match status" value="1"/>
</dbReference>
<dbReference type="SUPFAM" id="SSF51182">
    <property type="entry name" value="RmlC-like cupins"/>
    <property type="match status" value="1"/>
</dbReference>
<gene>
    <name evidence="3" type="ORF">D4Z93_09785</name>
</gene>
<dbReference type="Pfam" id="PF01381">
    <property type="entry name" value="HTH_3"/>
    <property type="match status" value="1"/>
</dbReference>
<dbReference type="KEGG" id="cfer:D4Z93_09785"/>
<dbReference type="Gene3D" id="1.10.260.40">
    <property type="entry name" value="lambda repressor-like DNA-binding domains"/>
    <property type="match status" value="1"/>
</dbReference>
<dbReference type="SMART" id="SM00530">
    <property type="entry name" value="HTH_XRE"/>
    <property type="match status" value="1"/>
</dbReference>
<dbReference type="InterPro" id="IPR013096">
    <property type="entry name" value="Cupin_2"/>
</dbReference>
<evidence type="ECO:0000313" key="4">
    <source>
        <dbReference type="Proteomes" id="UP000266301"/>
    </source>
</evidence>
<accession>A0A386H567</accession>
<dbReference type="OrthoDB" id="9814553at2"/>
<dbReference type="GO" id="GO:0003700">
    <property type="term" value="F:DNA-binding transcription factor activity"/>
    <property type="evidence" value="ECO:0007669"/>
    <property type="project" value="TreeGrafter"/>
</dbReference>
<dbReference type="GO" id="GO:0005829">
    <property type="term" value="C:cytosol"/>
    <property type="evidence" value="ECO:0007669"/>
    <property type="project" value="TreeGrafter"/>
</dbReference>
<evidence type="ECO:0000313" key="3">
    <source>
        <dbReference type="EMBL" id="AYD40800.1"/>
    </source>
</evidence>
<dbReference type="Pfam" id="PF07883">
    <property type="entry name" value="Cupin_2"/>
    <property type="match status" value="1"/>
</dbReference>
<dbReference type="PROSITE" id="PS50943">
    <property type="entry name" value="HTH_CROC1"/>
    <property type="match status" value="1"/>
</dbReference>
<reference evidence="3 4" key="1">
    <citation type="journal article" date="2019" name="Int. J. Syst. Evol. Microbiol.">
        <title>Clostridium fermenticellae sp. nov., isolated from the mud in a fermentation cellar for the production of the Chinese liquor, baijiu.</title>
        <authorList>
            <person name="Xu P.X."/>
            <person name="Chai L.J."/>
            <person name="Qiu T."/>
            <person name="Zhang X.J."/>
            <person name="Lu Z.M."/>
            <person name="Xiao C."/>
            <person name="Wang S.T."/>
            <person name="Shen C.H."/>
            <person name="Shi J.S."/>
            <person name="Xu Z.H."/>
        </authorList>
    </citation>
    <scope>NUCLEOTIDE SEQUENCE [LARGE SCALE GENOMIC DNA]</scope>
    <source>
        <strain evidence="3 4">JN500901</strain>
    </source>
</reference>
<dbReference type="InterPro" id="IPR001387">
    <property type="entry name" value="Cro/C1-type_HTH"/>
</dbReference>